<evidence type="ECO:0000256" key="1">
    <source>
        <dbReference type="SAM" id="Phobius"/>
    </source>
</evidence>
<comment type="caution">
    <text evidence="2">The sequence shown here is derived from an EMBL/GenBank/DDBJ whole genome shotgun (WGS) entry which is preliminary data.</text>
</comment>
<dbReference type="HOGENOM" id="CLU_2492799_0_0_7"/>
<keyword evidence="1" id="KW-0812">Transmembrane</keyword>
<keyword evidence="1" id="KW-0472">Membrane</keyword>
<dbReference type="AlphaFoldDB" id="B6WS99"/>
<proteinExistence type="predicted"/>
<evidence type="ECO:0000313" key="2">
    <source>
        <dbReference type="EMBL" id="EEB34257.1"/>
    </source>
</evidence>
<protein>
    <submittedName>
        <fullName evidence="2">Uncharacterized protein</fullName>
    </submittedName>
</protein>
<dbReference type="EMBL" id="ABXU01000026">
    <property type="protein sequence ID" value="EEB34257.1"/>
    <property type="molecule type" value="Genomic_DNA"/>
</dbReference>
<sequence>MDPFSVFGDLPFSPLPLTFLVAFFYRARRAIRQRPLTCDLPAWKMGKALITCIAPLPQTKKATEHISVAFLHSTGSTRAGGWPPSP</sequence>
<keyword evidence="1" id="KW-1133">Transmembrane helix</keyword>
<gene>
    <name evidence="2" type="ORF">DESPIG_00947</name>
</gene>
<accession>B6WS99</accession>
<organism evidence="2 3">
    <name type="scientific">Desulfovibrio piger ATCC 29098</name>
    <dbReference type="NCBI Taxonomy" id="411464"/>
    <lineage>
        <taxon>Bacteria</taxon>
        <taxon>Pseudomonadati</taxon>
        <taxon>Thermodesulfobacteriota</taxon>
        <taxon>Desulfovibrionia</taxon>
        <taxon>Desulfovibrionales</taxon>
        <taxon>Desulfovibrionaceae</taxon>
        <taxon>Desulfovibrio</taxon>
    </lineage>
</organism>
<name>B6WS99_9BACT</name>
<feature type="transmembrane region" description="Helical" evidence="1">
    <location>
        <begin position="6"/>
        <end position="25"/>
    </location>
</feature>
<evidence type="ECO:0000313" key="3">
    <source>
        <dbReference type="Proteomes" id="UP000003676"/>
    </source>
</evidence>
<dbReference type="Proteomes" id="UP000003676">
    <property type="component" value="Unassembled WGS sequence"/>
</dbReference>
<reference evidence="2 3" key="2">
    <citation type="submission" date="2008-10" db="EMBL/GenBank/DDBJ databases">
        <authorList>
            <person name="Fulton L."/>
            <person name="Clifton S."/>
            <person name="Fulton B."/>
            <person name="Xu J."/>
            <person name="Minx P."/>
            <person name="Pepin K.H."/>
            <person name="Johnson M."/>
            <person name="Bhonagiri V."/>
            <person name="Nash W.E."/>
            <person name="Mardis E.R."/>
            <person name="Wilson R.K."/>
        </authorList>
    </citation>
    <scope>NUCLEOTIDE SEQUENCE [LARGE SCALE GENOMIC DNA]</scope>
    <source>
        <strain evidence="2 3">ATCC 29098</strain>
    </source>
</reference>
<reference evidence="2 3" key="1">
    <citation type="submission" date="2008-10" db="EMBL/GenBank/DDBJ databases">
        <title>Draft genome sequence of Desulvovibrio piger (ATCC 29098).</title>
        <authorList>
            <person name="Sudarsanam P."/>
            <person name="Ley R."/>
            <person name="Guruge J."/>
            <person name="Turnbaugh P.J."/>
            <person name="Mahowald M."/>
            <person name="Liep D."/>
            <person name="Gordon J."/>
        </authorList>
    </citation>
    <scope>NUCLEOTIDE SEQUENCE [LARGE SCALE GENOMIC DNA]</scope>
    <source>
        <strain evidence="2 3">ATCC 29098</strain>
    </source>
</reference>